<keyword evidence="3" id="KW-0274">FAD</keyword>
<reference evidence="9 10" key="1">
    <citation type="journal article" date="2019" name="Int. J. Syst. Evol. Microbiol.">
        <title>The Global Catalogue of Microorganisms (GCM) 10K type strain sequencing project: providing services to taxonomists for standard genome sequencing and annotation.</title>
        <authorList>
            <consortium name="The Broad Institute Genomics Platform"/>
            <consortium name="The Broad Institute Genome Sequencing Center for Infectious Disease"/>
            <person name="Wu L."/>
            <person name="Ma J."/>
        </authorList>
    </citation>
    <scope>NUCLEOTIDE SEQUENCE [LARGE SCALE GENOMIC DNA]</scope>
    <source>
        <strain evidence="9 10">JCM 17504</strain>
    </source>
</reference>
<evidence type="ECO:0000256" key="7">
    <source>
        <dbReference type="ARBA" id="ARBA00023264"/>
    </source>
</evidence>
<name>A0AAV3UL04_9EURY</name>
<dbReference type="PANTHER" id="PTHR42685">
    <property type="entry name" value="GERANYLGERANYL DIPHOSPHATE REDUCTASE"/>
    <property type="match status" value="1"/>
</dbReference>
<evidence type="ECO:0000256" key="4">
    <source>
        <dbReference type="ARBA" id="ARBA00023002"/>
    </source>
</evidence>
<keyword evidence="2" id="KW-0285">Flavoprotein</keyword>
<dbReference type="GO" id="GO:0016491">
    <property type="term" value="F:oxidoreductase activity"/>
    <property type="evidence" value="ECO:0007669"/>
    <property type="project" value="UniProtKB-KW"/>
</dbReference>
<keyword evidence="7" id="KW-1208">Phospholipid metabolism</keyword>
<dbReference type="Gene3D" id="3.50.50.60">
    <property type="entry name" value="FAD/NAD(P)-binding domain"/>
    <property type="match status" value="1"/>
</dbReference>
<sequence length="400" mass="44499">MQRDYDCIVVGGGPAGLHFAREIVSDSEFSVAVLERNDDLRDNDKSTGGTFPEVIDRYDISHEVVMGENDTITFEGPTERSRLDIGGYVLDFPALLAFLGSDAKSCGADVYTGTTVTEPIIENGAMRGVRYRDSDGGGELRGKITVDASGPSAVISSDLGHFDTETARRGIGLEYEIEGEYETNDTMLFKFDHTIAPGGYAWTFPAGKDAFKAGVCWVDDFHAARENGNSIHDYVERWVRDDPRWNVGEIRAKHAGEGVWNNSINQRATDGFVAIGDAASSINPLFGEGIRPGLASAEMAATVVRTALATDDVSEGRLREYERRWNEKRGQRWRLQRLLSDLLYDFSESQQDSFVKRVGRLSTTKAERLRRYDLGLFELVKLYPFRVKDVAKAPKLVRQL</sequence>
<proteinExistence type="predicted"/>
<evidence type="ECO:0000256" key="2">
    <source>
        <dbReference type="ARBA" id="ARBA00022630"/>
    </source>
</evidence>
<feature type="domain" description="Digeranylgeranylglycerophospholipid reductase catalytic" evidence="8">
    <location>
        <begin position="174"/>
        <end position="242"/>
    </location>
</feature>
<dbReference type="AlphaFoldDB" id="A0AAV3UL04"/>
<protein>
    <submittedName>
        <fullName evidence="9">Digeranylgeranylglycerophospholipid reductase</fullName>
    </submittedName>
</protein>
<comment type="caution">
    <text evidence="9">The sequence shown here is derived from an EMBL/GenBank/DDBJ whole genome shotgun (WGS) entry which is preliminary data.</text>
</comment>
<dbReference type="GO" id="GO:0008654">
    <property type="term" value="P:phospholipid biosynthetic process"/>
    <property type="evidence" value="ECO:0007669"/>
    <property type="project" value="UniProtKB-KW"/>
</dbReference>
<dbReference type="EMBL" id="BAABKX010000015">
    <property type="protein sequence ID" value="GAA5056020.1"/>
    <property type="molecule type" value="Genomic_DNA"/>
</dbReference>
<dbReference type="Pfam" id="PF22578">
    <property type="entry name" value="GGR_cat"/>
    <property type="match status" value="1"/>
</dbReference>
<dbReference type="RefSeq" id="WP_227774227.1">
    <property type="nucleotide sequence ID" value="NZ_BAABKX010000015.1"/>
</dbReference>
<keyword evidence="6" id="KW-0594">Phospholipid biosynthesis</keyword>
<organism evidence="9 10">
    <name type="scientific">Haladaptatus pallidirubidus</name>
    <dbReference type="NCBI Taxonomy" id="1008152"/>
    <lineage>
        <taxon>Archaea</taxon>
        <taxon>Methanobacteriati</taxon>
        <taxon>Methanobacteriota</taxon>
        <taxon>Stenosarchaea group</taxon>
        <taxon>Halobacteria</taxon>
        <taxon>Halobacteriales</taxon>
        <taxon>Haladaptataceae</taxon>
        <taxon>Haladaptatus</taxon>
    </lineage>
</organism>
<evidence type="ECO:0000256" key="1">
    <source>
        <dbReference type="ARBA" id="ARBA00022516"/>
    </source>
</evidence>
<dbReference type="Proteomes" id="UP001501729">
    <property type="component" value="Unassembled WGS sequence"/>
</dbReference>
<dbReference type="PANTHER" id="PTHR42685:SF18">
    <property type="entry name" value="DIGERANYLGERANYLGLYCEROPHOSPHOLIPID REDUCTASE"/>
    <property type="match status" value="1"/>
</dbReference>
<dbReference type="InterPro" id="IPR036188">
    <property type="entry name" value="FAD/NAD-bd_sf"/>
</dbReference>
<gene>
    <name evidence="9" type="ORF">GCM10025751_36380</name>
</gene>
<keyword evidence="10" id="KW-1185">Reference proteome</keyword>
<keyword evidence="5" id="KW-0443">Lipid metabolism</keyword>
<evidence type="ECO:0000313" key="9">
    <source>
        <dbReference type="EMBL" id="GAA5056020.1"/>
    </source>
</evidence>
<evidence type="ECO:0000259" key="8">
    <source>
        <dbReference type="Pfam" id="PF22578"/>
    </source>
</evidence>
<dbReference type="InterPro" id="IPR054715">
    <property type="entry name" value="GGR_cat"/>
</dbReference>
<evidence type="ECO:0000313" key="10">
    <source>
        <dbReference type="Proteomes" id="UP001501729"/>
    </source>
</evidence>
<accession>A0AAV3UL04</accession>
<dbReference type="SUPFAM" id="SSF51905">
    <property type="entry name" value="FAD/NAD(P)-binding domain"/>
    <property type="match status" value="1"/>
</dbReference>
<evidence type="ECO:0000256" key="3">
    <source>
        <dbReference type="ARBA" id="ARBA00022827"/>
    </source>
</evidence>
<keyword evidence="4" id="KW-0560">Oxidoreductase</keyword>
<dbReference type="InterPro" id="IPR050407">
    <property type="entry name" value="Geranylgeranyl_reductase"/>
</dbReference>
<dbReference type="GeneID" id="68614497"/>
<evidence type="ECO:0000256" key="6">
    <source>
        <dbReference type="ARBA" id="ARBA00023209"/>
    </source>
</evidence>
<keyword evidence="1" id="KW-0444">Lipid biosynthesis</keyword>
<evidence type="ECO:0000256" key="5">
    <source>
        <dbReference type="ARBA" id="ARBA00023098"/>
    </source>
</evidence>